<dbReference type="Gene3D" id="1.25.40.10">
    <property type="entry name" value="Tetratricopeptide repeat domain"/>
    <property type="match status" value="1"/>
</dbReference>
<evidence type="ECO:0000256" key="1">
    <source>
        <dbReference type="PROSITE-ProRule" id="PRU00339"/>
    </source>
</evidence>
<feature type="signal peptide" evidence="2">
    <location>
        <begin position="1"/>
        <end position="31"/>
    </location>
</feature>
<reference evidence="4 5" key="1">
    <citation type="submission" date="2019-10" db="EMBL/GenBank/DDBJ databases">
        <title>Taxonomy of Antarctic Massilia spp.: description of Massilia rubra sp. nov., Massilia aquatica sp. nov., Massilia mucilaginosa sp. nov., Massilia frigida sp. nov. isolated from streams, lakes and regoliths.</title>
        <authorList>
            <person name="Holochova P."/>
            <person name="Sedlacek I."/>
            <person name="Kralova S."/>
            <person name="Maslanova I."/>
            <person name="Busse H.-J."/>
            <person name="Stankova E."/>
            <person name="Vrbovska V."/>
            <person name="Kovarovic V."/>
            <person name="Bartak M."/>
            <person name="Svec P."/>
            <person name="Pantucek R."/>
        </authorList>
    </citation>
    <scope>NUCLEOTIDE SEQUENCE [LARGE SCALE GENOMIC DNA]</scope>
    <source>
        <strain evidence="4 5">CCM 8695</strain>
    </source>
</reference>
<dbReference type="Pfam" id="PF00144">
    <property type="entry name" value="Beta-lactamase"/>
    <property type="match status" value="1"/>
</dbReference>
<feature type="repeat" description="TPR" evidence="1">
    <location>
        <begin position="446"/>
        <end position="479"/>
    </location>
</feature>
<evidence type="ECO:0000313" key="5">
    <source>
        <dbReference type="Proteomes" id="UP000621455"/>
    </source>
</evidence>
<keyword evidence="1" id="KW-0802">TPR repeat</keyword>
<dbReference type="EMBL" id="WHJG01000032">
    <property type="protein sequence ID" value="NHZ82373.1"/>
    <property type="molecule type" value="Genomic_DNA"/>
</dbReference>
<dbReference type="GO" id="GO:0016787">
    <property type="term" value="F:hydrolase activity"/>
    <property type="evidence" value="ECO:0007669"/>
    <property type="project" value="UniProtKB-KW"/>
</dbReference>
<dbReference type="InterPro" id="IPR001466">
    <property type="entry name" value="Beta-lactam-related"/>
</dbReference>
<feature type="chain" id="PRO_5045302774" evidence="2">
    <location>
        <begin position="32"/>
        <end position="492"/>
    </location>
</feature>
<feature type="domain" description="Beta-lactamase-related" evidence="3">
    <location>
        <begin position="48"/>
        <end position="357"/>
    </location>
</feature>
<evidence type="ECO:0000259" key="3">
    <source>
        <dbReference type="Pfam" id="PF00144"/>
    </source>
</evidence>
<comment type="caution">
    <text evidence="4">The sequence shown here is derived from an EMBL/GenBank/DDBJ whole genome shotgun (WGS) entry which is preliminary data.</text>
</comment>
<protein>
    <submittedName>
        <fullName evidence="4">Serine hydrolase</fullName>
    </submittedName>
</protein>
<dbReference type="SMART" id="SM00028">
    <property type="entry name" value="TPR"/>
    <property type="match status" value="1"/>
</dbReference>
<dbReference type="PROSITE" id="PS50005">
    <property type="entry name" value="TPR"/>
    <property type="match status" value="1"/>
</dbReference>
<dbReference type="RefSeq" id="WP_167090335.1">
    <property type="nucleotide sequence ID" value="NZ_WHJG01000032.1"/>
</dbReference>
<dbReference type="InterPro" id="IPR019734">
    <property type="entry name" value="TPR_rpt"/>
</dbReference>
<dbReference type="PANTHER" id="PTHR43283:SF18">
    <property type="match status" value="1"/>
</dbReference>
<keyword evidence="5" id="KW-1185">Reference proteome</keyword>
<dbReference type="InterPro" id="IPR012338">
    <property type="entry name" value="Beta-lactam/transpept-like"/>
</dbReference>
<sequence length="492" mass="52671">MSFPRTLCFLLASLAVAMPGASALAAAPASAAVDTSADSAASKAVLEFMRAEMQERRIPGLQIAVIRHQKVVFSSALGVANIQHGVPVNDRTVFSINSGTKAFTGVAIMQLLEQGKLALDAPVSRYLDGLPAAWQGVTIAQLLNHTSGIPDVLDPEGDLLPGGMDGAWKTAQTLPVRFAPGQRFSYNQTNYVLLGKIIDRLSGEPFLASIRHRQFDVVGMPDSSFGDSADVIKNKANSYRFGRDGALRNVVEEFPPAMRTGAGMNTTATELGKWIVALQQGRLLQPATMAAMWTPSSFADGRPAPWAMGWPAIRRGAQAHRAVAGIGGGRSAFYIYPDDDLAVIILTNLAGAQPDQLIDTVAGLYAPALRATGGGGYALYRLREQTARGGFDDIDGQLRQVTRQYAVPNPSEGSLNGWGYRLLSRKQLKPAIAVLGLAARLYPDSANAHDSLAEAYEAVEEQALAIRHYRRSLELDPDNRNAAGHLAALEKK</sequence>
<proteinExistence type="predicted"/>
<name>A0ABX0NI58_9BURK</name>
<keyword evidence="2" id="KW-0732">Signal</keyword>
<dbReference type="Proteomes" id="UP000621455">
    <property type="component" value="Unassembled WGS sequence"/>
</dbReference>
<dbReference type="InterPro" id="IPR011990">
    <property type="entry name" value="TPR-like_helical_dom_sf"/>
</dbReference>
<accession>A0ABX0NI58</accession>
<dbReference type="InterPro" id="IPR050789">
    <property type="entry name" value="Diverse_Enzym_Activities"/>
</dbReference>
<evidence type="ECO:0000256" key="2">
    <source>
        <dbReference type="SAM" id="SignalP"/>
    </source>
</evidence>
<dbReference type="SUPFAM" id="SSF56601">
    <property type="entry name" value="beta-lactamase/transpeptidase-like"/>
    <property type="match status" value="1"/>
</dbReference>
<keyword evidence="4" id="KW-0378">Hydrolase</keyword>
<dbReference type="Gene3D" id="3.40.710.10">
    <property type="entry name" value="DD-peptidase/beta-lactamase superfamily"/>
    <property type="match status" value="1"/>
</dbReference>
<dbReference type="SUPFAM" id="SSF48452">
    <property type="entry name" value="TPR-like"/>
    <property type="match status" value="1"/>
</dbReference>
<dbReference type="PANTHER" id="PTHR43283">
    <property type="entry name" value="BETA-LACTAMASE-RELATED"/>
    <property type="match status" value="1"/>
</dbReference>
<gene>
    <name evidence="4" type="ORF">F2P44_24270</name>
</gene>
<organism evidence="4 5">
    <name type="scientific">Massilia frigida</name>
    <dbReference type="NCBI Taxonomy" id="2609281"/>
    <lineage>
        <taxon>Bacteria</taxon>
        <taxon>Pseudomonadati</taxon>
        <taxon>Pseudomonadota</taxon>
        <taxon>Betaproteobacteria</taxon>
        <taxon>Burkholderiales</taxon>
        <taxon>Oxalobacteraceae</taxon>
        <taxon>Telluria group</taxon>
        <taxon>Massilia</taxon>
    </lineage>
</organism>
<evidence type="ECO:0000313" key="4">
    <source>
        <dbReference type="EMBL" id="NHZ82373.1"/>
    </source>
</evidence>